<keyword evidence="4" id="KW-0132">Cell division</keyword>
<feature type="region of interest" description="Disordered" evidence="8">
    <location>
        <begin position="323"/>
        <end position="349"/>
    </location>
</feature>
<dbReference type="Proteomes" id="UP000826793">
    <property type="component" value="Unassembled WGS sequence"/>
</dbReference>
<evidence type="ECO:0000256" key="1">
    <source>
        <dbReference type="ARBA" id="ARBA00004496"/>
    </source>
</evidence>
<accession>A0A9D2MVD1</accession>
<reference evidence="9" key="1">
    <citation type="journal article" date="2021" name="PeerJ">
        <title>Extensive microbial diversity within the chicken gut microbiome revealed by metagenomics and culture.</title>
        <authorList>
            <person name="Gilroy R."/>
            <person name="Ravi A."/>
            <person name="Getino M."/>
            <person name="Pursley I."/>
            <person name="Horton D.L."/>
            <person name="Alikhan N.F."/>
            <person name="Baker D."/>
            <person name="Gharbi K."/>
            <person name="Hall N."/>
            <person name="Watson M."/>
            <person name="Adriaenssens E.M."/>
            <person name="Foster-Nyarko E."/>
            <person name="Jarju S."/>
            <person name="Secka A."/>
            <person name="Antonio M."/>
            <person name="Oren A."/>
            <person name="Chaudhuri R.R."/>
            <person name="La Ragione R."/>
            <person name="Hildebrand F."/>
            <person name="Pallen M.J."/>
        </authorList>
    </citation>
    <scope>NUCLEOTIDE SEQUENCE</scope>
    <source>
        <strain evidence="9">CHK185-1770</strain>
    </source>
</reference>
<dbReference type="Pfam" id="PF05103">
    <property type="entry name" value="DivIVA"/>
    <property type="match status" value="1"/>
</dbReference>
<reference evidence="9" key="2">
    <citation type="submission" date="2021-04" db="EMBL/GenBank/DDBJ databases">
        <authorList>
            <person name="Gilroy R."/>
        </authorList>
    </citation>
    <scope>NUCLEOTIDE SEQUENCE</scope>
    <source>
        <strain evidence="9">CHK185-1770</strain>
    </source>
</reference>
<evidence type="ECO:0000256" key="3">
    <source>
        <dbReference type="ARBA" id="ARBA00022490"/>
    </source>
</evidence>
<feature type="compositionally biased region" description="Basic and acidic residues" evidence="8">
    <location>
        <begin position="323"/>
        <end position="335"/>
    </location>
</feature>
<dbReference type="PANTHER" id="PTHR35794">
    <property type="entry name" value="CELL DIVISION PROTEIN DIVIVA"/>
    <property type="match status" value="1"/>
</dbReference>
<dbReference type="NCBIfam" id="TIGR03544">
    <property type="entry name" value="DivI1A_domain"/>
    <property type="match status" value="1"/>
</dbReference>
<keyword evidence="3" id="KW-0963">Cytoplasm</keyword>
<dbReference type="AlphaFoldDB" id="A0A9D2MVD1"/>
<evidence type="ECO:0000256" key="2">
    <source>
        <dbReference type="ARBA" id="ARBA00009008"/>
    </source>
</evidence>
<evidence type="ECO:0000313" key="9">
    <source>
        <dbReference type="EMBL" id="HJB98134.1"/>
    </source>
</evidence>
<gene>
    <name evidence="9" type="ORF">H9710_06095</name>
</gene>
<dbReference type="InterPro" id="IPR019933">
    <property type="entry name" value="DivIVA_domain"/>
</dbReference>
<evidence type="ECO:0000256" key="7">
    <source>
        <dbReference type="SAM" id="Coils"/>
    </source>
</evidence>
<keyword evidence="6" id="KW-0131">Cell cycle</keyword>
<proteinExistence type="inferred from homology"/>
<dbReference type="PANTHER" id="PTHR35794:SF2">
    <property type="entry name" value="CELL DIVISION PROTEIN DIVIVA"/>
    <property type="match status" value="1"/>
</dbReference>
<evidence type="ECO:0000256" key="5">
    <source>
        <dbReference type="ARBA" id="ARBA00023054"/>
    </source>
</evidence>
<name>A0A9D2MVD1_9FIRM</name>
<feature type="compositionally biased region" description="Low complexity" evidence="8">
    <location>
        <begin position="196"/>
        <end position="206"/>
    </location>
</feature>
<feature type="compositionally biased region" description="Basic and acidic residues" evidence="8">
    <location>
        <begin position="272"/>
        <end position="290"/>
    </location>
</feature>
<dbReference type="Gene3D" id="6.10.250.660">
    <property type="match status" value="1"/>
</dbReference>
<comment type="caution">
    <text evidence="9">The sequence shown here is derived from an EMBL/GenBank/DDBJ whole genome shotgun (WGS) entry which is preliminary data.</text>
</comment>
<evidence type="ECO:0000256" key="6">
    <source>
        <dbReference type="ARBA" id="ARBA00023306"/>
    </source>
</evidence>
<sequence length="349" mass="39024">MLTVKEINEVSFGKAGFSGYKPEDVDNFIDEVVESFTQLEAERDDAVSQNAQLTAQMNALNSQVTDLKAKNAELQKKLAILAQKIESYREEEDGIKEAILSAQRMAKDSIQEAKDKAAIMLEDAEADAKKILANARDDAAKAAREYAGQVERKRNELEEMKRQVSAFRVSLLEMYKKHLESINHIPSFRVKETAPVEEAPAPVYEEPQPEPKPEPVTQPEPTPIPAAPVVQPQPEPVAVQKPEPAPEVLAEPKEETIRPQAPKQPAKHTASRARDQRSLGDTGLRNKVDFSQEQTQPAPFEDDDLSQVGIDLKAYSNIPESLQREKESHFSHLEFGDDVDVGTNKRRKR</sequence>
<comment type="similarity">
    <text evidence="2">Belongs to the DivIVA family.</text>
</comment>
<evidence type="ECO:0000256" key="4">
    <source>
        <dbReference type="ARBA" id="ARBA00022618"/>
    </source>
</evidence>
<evidence type="ECO:0000313" key="10">
    <source>
        <dbReference type="Proteomes" id="UP000826793"/>
    </source>
</evidence>
<feature type="region of interest" description="Disordered" evidence="8">
    <location>
        <begin position="196"/>
        <end position="307"/>
    </location>
</feature>
<protein>
    <submittedName>
        <fullName evidence="9">DivIVA domain-containing protein</fullName>
    </submittedName>
</protein>
<feature type="coiled-coil region" evidence="7">
    <location>
        <begin position="36"/>
        <end position="170"/>
    </location>
</feature>
<feature type="compositionally biased region" description="Pro residues" evidence="8">
    <location>
        <begin position="214"/>
        <end position="235"/>
    </location>
</feature>
<dbReference type="EMBL" id="DWXG01000049">
    <property type="protein sequence ID" value="HJB98134.1"/>
    <property type="molecule type" value="Genomic_DNA"/>
</dbReference>
<dbReference type="GO" id="GO:0005737">
    <property type="term" value="C:cytoplasm"/>
    <property type="evidence" value="ECO:0007669"/>
    <property type="project" value="UniProtKB-SubCell"/>
</dbReference>
<keyword evidence="5 7" id="KW-0175">Coiled coil</keyword>
<dbReference type="InterPro" id="IPR007793">
    <property type="entry name" value="DivIVA_fam"/>
</dbReference>
<organism evidence="9 10">
    <name type="scientific">Candidatus Acutalibacter pullicola</name>
    <dbReference type="NCBI Taxonomy" id="2838417"/>
    <lineage>
        <taxon>Bacteria</taxon>
        <taxon>Bacillati</taxon>
        <taxon>Bacillota</taxon>
        <taxon>Clostridia</taxon>
        <taxon>Eubacteriales</taxon>
        <taxon>Acutalibacteraceae</taxon>
        <taxon>Acutalibacter</taxon>
    </lineage>
</organism>
<dbReference type="GO" id="GO:0051301">
    <property type="term" value="P:cell division"/>
    <property type="evidence" value="ECO:0007669"/>
    <property type="project" value="UniProtKB-KW"/>
</dbReference>
<comment type="subcellular location">
    <subcellularLocation>
        <location evidence="1">Cytoplasm</location>
    </subcellularLocation>
</comment>
<evidence type="ECO:0000256" key="8">
    <source>
        <dbReference type="SAM" id="MobiDB-lite"/>
    </source>
</evidence>
<feature type="compositionally biased region" description="Low complexity" evidence="8">
    <location>
        <begin position="236"/>
        <end position="248"/>
    </location>
</feature>